<dbReference type="STRING" id="330214.NIDE1557"/>
<dbReference type="KEGG" id="nde:NIDE1557"/>
<keyword evidence="2" id="KW-1185">Reference proteome</keyword>
<dbReference type="EMBL" id="FP929003">
    <property type="protein sequence ID" value="CBK41293.1"/>
    <property type="molecule type" value="Genomic_DNA"/>
</dbReference>
<evidence type="ECO:0000313" key="2">
    <source>
        <dbReference type="Proteomes" id="UP000001660"/>
    </source>
</evidence>
<sequence>MPFSRIRNQPDFVLKGGVVKQGYRLIVVDKDGVLVSEFQLTEQALAAPEAFVAALRESVEAIEEAEP</sequence>
<protein>
    <submittedName>
        <fullName evidence="1">Uncharacterized protein</fullName>
    </submittedName>
</protein>
<dbReference type="AlphaFoldDB" id="D8PDI4"/>
<organism evidence="1 2">
    <name type="scientific">Nitrospira defluvii</name>
    <dbReference type="NCBI Taxonomy" id="330214"/>
    <lineage>
        <taxon>Bacteria</taxon>
        <taxon>Pseudomonadati</taxon>
        <taxon>Nitrospirota</taxon>
        <taxon>Nitrospiria</taxon>
        <taxon>Nitrospirales</taxon>
        <taxon>Nitrospiraceae</taxon>
        <taxon>Nitrospira</taxon>
    </lineage>
</organism>
<proteinExistence type="predicted"/>
<gene>
    <name evidence="1" type="ORF">NIDE1557</name>
</gene>
<reference evidence="1 2" key="1">
    <citation type="journal article" date="2010" name="Proc. Natl. Acad. Sci. U.S.A.">
        <title>A Nitrospira metagenome illuminates the physiology and evolution of globally important nitrite-oxidizing bacteria.</title>
        <authorList>
            <person name="Lucker S."/>
            <person name="Wagner M."/>
            <person name="Maixner F."/>
            <person name="Pelletier E."/>
            <person name="Koch H."/>
            <person name="Vacherie B."/>
            <person name="Rattei T."/>
            <person name="Sinninghe Damste J."/>
            <person name="Spieck E."/>
            <person name="Le Paslier D."/>
            <person name="Daims H."/>
        </authorList>
    </citation>
    <scope>NUCLEOTIDE SEQUENCE [LARGE SCALE GENOMIC DNA]</scope>
</reference>
<name>D8PDI4_9BACT</name>
<dbReference type="HOGENOM" id="CLU_2804473_0_0_0"/>
<evidence type="ECO:0000313" key="1">
    <source>
        <dbReference type="EMBL" id="CBK41293.1"/>
    </source>
</evidence>
<dbReference type="Proteomes" id="UP000001660">
    <property type="component" value="Chromosome"/>
</dbReference>
<accession>D8PDI4</accession>